<dbReference type="GO" id="GO:0016747">
    <property type="term" value="F:acyltransferase activity, transferring groups other than amino-acyl groups"/>
    <property type="evidence" value="ECO:0007669"/>
    <property type="project" value="InterPro"/>
</dbReference>
<keyword evidence="1" id="KW-0812">Transmembrane</keyword>
<dbReference type="AlphaFoldDB" id="A0A7Y6IA98"/>
<keyword evidence="3" id="KW-0808">Transferase</keyword>
<dbReference type="Pfam" id="PF01757">
    <property type="entry name" value="Acyl_transf_3"/>
    <property type="match status" value="1"/>
</dbReference>
<feature type="transmembrane region" description="Helical" evidence="1">
    <location>
        <begin position="332"/>
        <end position="355"/>
    </location>
</feature>
<feature type="transmembrane region" description="Helical" evidence="1">
    <location>
        <begin position="141"/>
        <end position="158"/>
    </location>
</feature>
<dbReference type="InterPro" id="IPR050623">
    <property type="entry name" value="Glucan_succinyl_AcylTrfase"/>
</dbReference>
<dbReference type="Proteomes" id="UP000586042">
    <property type="component" value="Unassembled WGS sequence"/>
</dbReference>
<keyword evidence="1" id="KW-0472">Membrane</keyword>
<feature type="transmembrane region" description="Helical" evidence="1">
    <location>
        <begin position="245"/>
        <end position="266"/>
    </location>
</feature>
<keyword evidence="1" id="KW-1133">Transmembrane helix</keyword>
<feature type="transmembrane region" description="Helical" evidence="1">
    <location>
        <begin position="216"/>
        <end position="233"/>
    </location>
</feature>
<dbReference type="InterPro" id="IPR002656">
    <property type="entry name" value="Acyl_transf_3_dom"/>
</dbReference>
<keyword evidence="4" id="KW-1185">Reference proteome</keyword>
<organism evidence="3 4">
    <name type="scientific">Nonomuraea montanisoli</name>
    <dbReference type="NCBI Taxonomy" id="2741721"/>
    <lineage>
        <taxon>Bacteria</taxon>
        <taxon>Bacillati</taxon>
        <taxon>Actinomycetota</taxon>
        <taxon>Actinomycetes</taxon>
        <taxon>Streptosporangiales</taxon>
        <taxon>Streptosporangiaceae</taxon>
        <taxon>Nonomuraea</taxon>
    </lineage>
</organism>
<name>A0A7Y6IA98_9ACTN</name>
<gene>
    <name evidence="3" type="ORF">HTZ77_21550</name>
</gene>
<proteinExistence type="predicted"/>
<feature type="transmembrane region" description="Helical" evidence="1">
    <location>
        <begin position="20"/>
        <end position="39"/>
    </location>
</feature>
<comment type="caution">
    <text evidence="3">The sequence shown here is derived from an EMBL/GenBank/DDBJ whole genome shotgun (WGS) entry which is preliminary data.</text>
</comment>
<reference evidence="3 4" key="1">
    <citation type="submission" date="2020-06" db="EMBL/GenBank/DDBJ databases">
        <title>Nonomuraea sp. SMC257, a novel actinomycete isolated from soil.</title>
        <authorList>
            <person name="Chanama M."/>
        </authorList>
    </citation>
    <scope>NUCLEOTIDE SEQUENCE [LARGE SCALE GENOMIC DNA]</scope>
    <source>
        <strain evidence="3 4">SMC257</strain>
    </source>
</reference>
<feature type="transmembrane region" description="Helical" evidence="1">
    <location>
        <begin position="59"/>
        <end position="79"/>
    </location>
</feature>
<keyword evidence="3" id="KW-0012">Acyltransferase</keyword>
<dbReference type="EMBL" id="JABWGN010000008">
    <property type="protein sequence ID" value="NUW33998.1"/>
    <property type="molecule type" value="Genomic_DNA"/>
</dbReference>
<evidence type="ECO:0000256" key="1">
    <source>
        <dbReference type="SAM" id="Phobius"/>
    </source>
</evidence>
<feature type="transmembrane region" description="Helical" evidence="1">
    <location>
        <begin position="100"/>
        <end position="121"/>
    </location>
</feature>
<accession>A0A7Y6IA98</accession>
<feature type="transmembrane region" description="Helical" evidence="1">
    <location>
        <begin position="179"/>
        <end position="196"/>
    </location>
</feature>
<dbReference type="PANTHER" id="PTHR36927:SF4">
    <property type="entry name" value="BLR5718 PROTEIN"/>
    <property type="match status" value="1"/>
</dbReference>
<feature type="transmembrane region" description="Helical" evidence="1">
    <location>
        <begin position="302"/>
        <end position="326"/>
    </location>
</feature>
<dbReference type="PANTHER" id="PTHR36927">
    <property type="entry name" value="BLR4337 PROTEIN"/>
    <property type="match status" value="1"/>
</dbReference>
<evidence type="ECO:0000313" key="3">
    <source>
        <dbReference type="EMBL" id="NUW33998.1"/>
    </source>
</evidence>
<protein>
    <submittedName>
        <fullName evidence="3">Acyltransferase</fullName>
    </submittedName>
</protein>
<feature type="domain" description="Acyltransferase 3" evidence="2">
    <location>
        <begin position="16"/>
        <end position="352"/>
    </location>
</feature>
<feature type="transmembrane region" description="Helical" evidence="1">
    <location>
        <begin position="272"/>
        <end position="290"/>
    </location>
</feature>
<evidence type="ECO:0000259" key="2">
    <source>
        <dbReference type="Pfam" id="PF01757"/>
    </source>
</evidence>
<sequence length="365" mass="40013">MHVKTEHPRTATRLLAVDNLRVVLTLLVVLHHVAVTYGNIPMWYYVEDARDPSGLALDILVVVNQAFFMGFFFLLSGFFTPASFDRKGGRAFVRDRLLRLGVPLLVFVLLLRPLVTLPQYLAQGGGASYAEFYLRTWDPGPMWFAEVLIVFVVAYAVWRGLRRAGQEEAPAAPPRFRSLLLFAAGLAVATFVWRLAVPTGTYVPVLGLPSPDYLPQYVAMFAAGPVAFRRRWFETLPRRTGRAGLITAAVAASTLLPLSATTKGVLSSAAGAAWQSFFAVGIIAGLVVIFRERFDRQGPLGGFLSAHAYTVYVVHPIVLVAVALAFRWLEAAAVVKFAIVAVISLPLCWGLAYLVRSLPGAKRIL</sequence>
<evidence type="ECO:0000313" key="4">
    <source>
        <dbReference type="Proteomes" id="UP000586042"/>
    </source>
</evidence>